<feature type="compositionally biased region" description="Polar residues" evidence="1">
    <location>
        <begin position="223"/>
        <end position="242"/>
    </location>
</feature>
<protein>
    <submittedName>
        <fullName evidence="4">Peptidase A2 domain-containing protein</fullName>
    </submittedName>
</protein>
<accession>A0A183GQS3</accession>
<gene>
    <name evidence="2" type="ORF">HPBE_LOCUS25042</name>
</gene>
<dbReference type="SUPFAM" id="SSF50630">
    <property type="entry name" value="Acid proteases"/>
    <property type="match status" value="1"/>
</dbReference>
<dbReference type="Proteomes" id="UP000050761">
    <property type="component" value="Unassembled WGS sequence"/>
</dbReference>
<dbReference type="PROSITE" id="PS00141">
    <property type="entry name" value="ASP_PROTEASE"/>
    <property type="match status" value="1"/>
</dbReference>
<evidence type="ECO:0000313" key="4">
    <source>
        <dbReference type="WBParaSite" id="HPBE_0002504301-mRNA-1"/>
    </source>
</evidence>
<dbReference type="CDD" id="cd00303">
    <property type="entry name" value="retropepsin_like"/>
    <property type="match status" value="1"/>
</dbReference>
<dbReference type="WBParaSite" id="HPBE_0002504301-mRNA-1">
    <property type="protein sequence ID" value="HPBE_0002504301-mRNA-1"/>
    <property type="gene ID" value="HPBE_0002504301"/>
</dbReference>
<dbReference type="Gene3D" id="2.40.70.10">
    <property type="entry name" value="Acid Proteases"/>
    <property type="match status" value="1"/>
</dbReference>
<reference evidence="2 3" key="1">
    <citation type="submission" date="2018-11" db="EMBL/GenBank/DDBJ databases">
        <authorList>
            <consortium name="Pathogen Informatics"/>
        </authorList>
    </citation>
    <scope>NUCLEOTIDE SEQUENCE [LARGE SCALE GENOMIC DNA]</scope>
</reference>
<dbReference type="InterPro" id="IPR021109">
    <property type="entry name" value="Peptidase_aspartic_dom_sf"/>
</dbReference>
<proteinExistence type="predicted"/>
<organism evidence="3 4">
    <name type="scientific">Heligmosomoides polygyrus</name>
    <name type="common">Parasitic roundworm</name>
    <dbReference type="NCBI Taxonomy" id="6339"/>
    <lineage>
        <taxon>Eukaryota</taxon>
        <taxon>Metazoa</taxon>
        <taxon>Ecdysozoa</taxon>
        <taxon>Nematoda</taxon>
        <taxon>Chromadorea</taxon>
        <taxon>Rhabditida</taxon>
        <taxon>Rhabditina</taxon>
        <taxon>Rhabditomorpha</taxon>
        <taxon>Strongyloidea</taxon>
        <taxon>Heligmosomidae</taxon>
        <taxon>Heligmosomoides</taxon>
    </lineage>
</organism>
<evidence type="ECO:0000313" key="3">
    <source>
        <dbReference type="Proteomes" id="UP000050761"/>
    </source>
</evidence>
<keyword evidence="3" id="KW-1185">Reference proteome</keyword>
<dbReference type="GO" id="GO:0004190">
    <property type="term" value="F:aspartic-type endopeptidase activity"/>
    <property type="evidence" value="ECO:0007669"/>
    <property type="project" value="InterPro"/>
</dbReference>
<feature type="region of interest" description="Disordered" evidence="1">
    <location>
        <begin position="1"/>
        <end position="22"/>
    </location>
</feature>
<feature type="compositionally biased region" description="Acidic residues" evidence="1">
    <location>
        <begin position="1"/>
        <end position="12"/>
    </location>
</feature>
<dbReference type="AlphaFoldDB" id="A0A183GQS3"/>
<feature type="region of interest" description="Disordered" evidence="1">
    <location>
        <begin position="223"/>
        <end position="263"/>
    </location>
</feature>
<evidence type="ECO:0000313" key="2">
    <source>
        <dbReference type="EMBL" id="VDP48748.1"/>
    </source>
</evidence>
<sequence>MSDDSLTPEELDAMQLDDSRTESGVRFSTEFEKGLSSLDFDTIDPRILLEYANRRVREQSEGTTFVGHRPALTIFETLPREVREGTFDEIVEAMKKHMSIDSNSERVKALADLRKLAIRDGQTVAEFCLVVERLFNKAYPDTPHEVTSLQKAEILCRQLSGWDGSYCLTEALETSASDEACKKVKEVALRLERSIRMARECRNEGNQMPTGRYSGRYARLSGSRFTGSDSETTQNGKWQDNPSRSEEVVRPRRASGNTQLDNRAKEKEFRPCLSVASQVTLHVNVVAVRLRHRSQASRIGYDCRECMRPWWKSGYTTETSQEIIEADLFGERPTASITICGVEATALLDTGSQTTIIPVKLLKRAIEAGEDLDKYIERLPYPDVRVRDASGNEITFLDTIRVAIKLGEDQQYIAVYVGKSSEEVVVLGTNALQAFNMRLEKCVKETASQVNGLDVMRDEEQARVKRRVFIPSGGIQTLTVSCATSLKVPVLCSSNPLTDGICSASDENEVHIPVLNNTKQGMVFKEGDVIAHPREASTDSYSKKAMVEYFRALVDYVKAEIVLPPFVESSSGRVRSYFKARKEAGELPIAGGWRTSAVGKLVEDVEDTMVDIDERYYWN</sequence>
<dbReference type="GO" id="GO:0006508">
    <property type="term" value="P:proteolysis"/>
    <property type="evidence" value="ECO:0007669"/>
    <property type="project" value="InterPro"/>
</dbReference>
<dbReference type="EMBL" id="UZAH01037254">
    <property type="protein sequence ID" value="VDP48748.1"/>
    <property type="molecule type" value="Genomic_DNA"/>
</dbReference>
<name>A0A183GQS3_HELPZ</name>
<dbReference type="OrthoDB" id="5875308at2759"/>
<reference evidence="4" key="2">
    <citation type="submission" date="2019-09" db="UniProtKB">
        <authorList>
            <consortium name="WormBaseParasite"/>
        </authorList>
    </citation>
    <scope>IDENTIFICATION</scope>
</reference>
<accession>A0A3P8EPM2</accession>
<evidence type="ECO:0000256" key="1">
    <source>
        <dbReference type="SAM" id="MobiDB-lite"/>
    </source>
</evidence>
<dbReference type="InterPro" id="IPR001969">
    <property type="entry name" value="Aspartic_peptidase_AS"/>
</dbReference>